<dbReference type="InterPro" id="IPR003607">
    <property type="entry name" value="HD/PDEase_dom"/>
</dbReference>
<organism evidence="2 3">
    <name type="scientific">Enorma phocaeensis</name>
    <dbReference type="NCBI Taxonomy" id="1871019"/>
    <lineage>
        <taxon>Bacteria</taxon>
        <taxon>Bacillati</taxon>
        <taxon>Actinomycetota</taxon>
        <taxon>Coriobacteriia</taxon>
        <taxon>Coriobacteriales</taxon>
        <taxon>Coriobacteriaceae</taxon>
        <taxon>Enorma</taxon>
    </lineage>
</organism>
<dbReference type="Proteomes" id="UP000753256">
    <property type="component" value="Unassembled WGS sequence"/>
</dbReference>
<dbReference type="SUPFAM" id="SSF109604">
    <property type="entry name" value="HD-domain/PDEase-like"/>
    <property type="match status" value="1"/>
</dbReference>
<comment type="caution">
    <text evidence="2">The sequence shown here is derived from an EMBL/GenBank/DDBJ whole genome shotgun (WGS) entry which is preliminary data.</text>
</comment>
<evidence type="ECO:0000313" key="2">
    <source>
        <dbReference type="EMBL" id="HJG37723.1"/>
    </source>
</evidence>
<dbReference type="SMART" id="SM00471">
    <property type="entry name" value="HDc"/>
    <property type="match status" value="1"/>
</dbReference>
<protein>
    <submittedName>
        <fullName evidence="2">HD domain-containing protein</fullName>
    </submittedName>
</protein>
<sequence>MEEAPHKRGLAKMPRVDAIWDSALFQREYRRLAVLEENRIFCRHGLPHLLDVARVLWILNLERGCGIDREVAYAAAILHDVGKATQYASGEPHEVAGERLAREILEGLPAACAFAPAEVDAVCAAIRAHRRFDPDAAPLGQLLYQADKASRACFACPAEVRAACSWVDEKKNLGISV</sequence>
<dbReference type="InterPro" id="IPR006675">
    <property type="entry name" value="HDIG_dom"/>
</dbReference>
<accession>A0A921IV26</accession>
<evidence type="ECO:0000313" key="3">
    <source>
        <dbReference type="Proteomes" id="UP000753256"/>
    </source>
</evidence>
<name>A0A921IV26_9ACTN</name>
<dbReference type="NCBIfam" id="TIGR00277">
    <property type="entry name" value="HDIG"/>
    <property type="match status" value="1"/>
</dbReference>
<dbReference type="RefSeq" id="WP_273190661.1">
    <property type="nucleotide sequence ID" value="NZ_DYUZ01000029.1"/>
</dbReference>
<dbReference type="Gene3D" id="1.10.3210.10">
    <property type="entry name" value="Hypothetical protein af1432"/>
    <property type="match status" value="1"/>
</dbReference>
<gene>
    <name evidence="2" type="ORF">K8V70_07685</name>
</gene>
<evidence type="ECO:0000259" key="1">
    <source>
        <dbReference type="PROSITE" id="PS51831"/>
    </source>
</evidence>
<reference evidence="2" key="2">
    <citation type="submission" date="2021-09" db="EMBL/GenBank/DDBJ databases">
        <authorList>
            <person name="Gilroy R."/>
        </authorList>
    </citation>
    <scope>NUCLEOTIDE SEQUENCE</scope>
    <source>
        <strain evidence="2">ChiHjej13B12-9602</strain>
    </source>
</reference>
<dbReference type="EMBL" id="DYUZ01000029">
    <property type="protein sequence ID" value="HJG37723.1"/>
    <property type="molecule type" value="Genomic_DNA"/>
</dbReference>
<feature type="domain" description="HD" evidence="1">
    <location>
        <begin position="45"/>
        <end position="152"/>
    </location>
</feature>
<dbReference type="Pfam" id="PF01966">
    <property type="entry name" value="HD"/>
    <property type="match status" value="1"/>
</dbReference>
<proteinExistence type="predicted"/>
<dbReference type="PROSITE" id="PS51831">
    <property type="entry name" value="HD"/>
    <property type="match status" value="1"/>
</dbReference>
<reference evidence="2" key="1">
    <citation type="journal article" date="2021" name="PeerJ">
        <title>Extensive microbial diversity within the chicken gut microbiome revealed by metagenomics and culture.</title>
        <authorList>
            <person name="Gilroy R."/>
            <person name="Ravi A."/>
            <person name="Getino M."/>
            <person name="Pursley I."/>
            <person name="Horton D.L."/>
            <person name="Alikhan N.F."/>
            <person name="Baker D."/>
            <person name="Gharbi K."/>
            <person name="Hall N."/>
            <person name="Watson M."/>
            <person name="Adriaenssens E.M."/>
            <person name="Foster-Nyarko E."/>
            <person name="Jarju S."/>
            <person name="Secka A."/>
            <person name="Antonio M."/>
            <person name="Oren A."/>
            <person name="Chaudhuri R.R."/>
            <person name="La Ragione R."/>
            <person name="Hildebrand F."/>
            <person name="Pallen M.J."/>
        </authorList>
    </citation>
    <scope>NUCLEOTIDE SEQUENCE</scope>
    <source>
        <strain evidence="2">ChiHjej13B12-9602</strain>
    </source>
</reference>
<dbReference type="AlphaFoldDB" id="A0A921IV26"/>
<dbReference type="InterPro" id="IPR006674">
    <property type="entry name" value="HD_domain"/>
</dbReference>